<evidence type="ECO:0000256" key="2">
    <source>
        <dbReference type="ARBA" id="ARBA00022598"/>
    </source>
</evidence>
<dbReference type="InterPro" id="IPR051087">
    <property type="entry name" value="Mitochondrial_ACSM"/>
</dbReference>
<dbReference type="GO" id="GO:0006637">
    <property type="term" value="P:acyl-CoA metabolic process"/>
    <property type="evidence" value="ECO:0007669"/>
    <property type="project" value="TreeGrafter"/>
</dbReference>
<evidence type="ECO:0000256" key="3">
    <source>
        <dbReference type="ARBA" id="ARBA00022741"/>
    </source>
</evidence>
<dbReference type="GO" id="GO:0004321">
    <property type="term" value="F:fatty-acyl-CoA synthase activity"/>
    <property type="evidence" value="ECO:0007669"/>
    <property type="project" value="TreeGrafter"/>
</dbReference>
<dbReference type="GO" id="GO:0016405">
    <property type="term" value="F:CoA-ligase activity"/>
    <property type="evidence" value="ECO:0007669"/>
    <property type="project" value="UniProtKB-ARBA"/>
</dbReference>
<name>A0A6B2R1P3_9BURK</name>
<dbReference type="FunFam" id="3.30.300.30:FF:000005">
    <property type="entry name" value="Acyl-coenzyme A synthetase ACSM5, mitochondrial"/>
    <property type="match status" value="1"/>
</dbReference>
<dbReference type="InterPro" id="IPR000873">
    <property type="entry name" value="AMP-dep_synth/lig_dom"/>
</dbReference>
<sequence length="565" mass="62790">MIDQYQSLYDSFRWSVPTNFNIGQECCHRWAESSADARRIALFFENENGVREVWTYERLAASANQLANGLTRMGVKPGDRVAIILGQRPETIVAHIAIYSVGAVVLPLSSLFGPEALEQRLKDAESKVAIFDDISSPNVLGALSRCPALKQLIGIDVNDERVIHWKSLLLRQPSTFKAFPTRSSDPALLLYTSGTTGAPKGALLPHSVLLGNLPGFVASQNWFPQPGDVFWSPADWSWTGGLMDALLPSLYFGQPIVGTKGRFTAERAFEILERYQVTNTFLFPTALKQMMKAVPLPKERYKLNLRCIMSAGESVGETVFAWCQQALNITPNEMFGQTEMNYLLGNSHLKWPARPGSMGKPYPGHRLTVIQEDGQPTPVGEVGEIALNRFDIHGHPDPILFLGYWKNEEATIAKFSGDWCRTGDLATVDQDGYFWYAGRADDVFKSSGYRIGPGEIENCLLDHPAVANVAVVPKPDADRGAVVKAFIVLTPEHHSGDRNKLTEELQEHVKSKLAPYEYPKEIEYLDALPMTTTGKIQRRVLRQLEIGRANGTAKNIKKSVFTNPI</sequence>
<dbReference type="InterPro" id="IPR045851">
    <property type="entry name" value="AMP-bd_C_sf"/>
</dbReference>
<evidence type="ECO:0000256" key="1">
    <source>
        <dbReference type="ARBA" id="ARBA00006432"/>
    </source>
</evidence>
<dbReference type="InterPro" id="IPR025110">
    <property type="entry name" value="AMP-bd_C"/>
</dbReference>
<dbReference type="GO" id="GO:0006633">
    <property type="term" value="P:fatty acid biosynthetic process"/>
    <property type="evidence" value="ECO:0007669"/>
    <property type="project" value="TreeGrafter"/>
</dbReference>
<organism evidence="7">
    <name type="scientific">Sheuella amnicola</name>
    <dbReference type="NCBI Taxonomy" id="2707330"/>
    <lineage>
        <taxon>Bacteria</taxon>
        <taxon>Pseudomonadati</taxon>
        <taxon>Pseudomonadota</taxon>
        <taxon>Betaproteobacteria</taxon>
        <taxon>Burkholderiales</taxon>
        <taxon>Alcaligenaceae</taxon>
        <taxon>Sheuella</taxon>
    </lineage>
</organism>
<dbReference type="PROSITE" id="PS00455">
    <property type="entry name" value="AMP_BINDING"/>
    <property type="match status" value="1"/>
</dbReference>
<dbReference type="Gene3D" id="3.40.50.12780">
    <property type="entry name" value="N-terminal domain of ligase-like"/>
    <property type="match status" value="1"/>
</dbReference>
<dbReference type="RefSeq" id="WP_163655985.1">
    <property type="nucleotide sequence ID" value="NZ_JAAGRN010000009.1"/>
</dbReference>
<dbReference type="InterPro" id="IPR020845">
    <property type="entry name" value="AMP-binding_CS"/>
</dbReference>
<dbReference type="AlphaFoldDB" id="A0A6B2R1P3"/>
<dbReference type="GO" id="GO:0015645">
    <property type="term" value="F:fatty acid ligase activity"/>
    <property type="evidence" value="ECO:0007669"/>
    <property type="project" value="TreeGrafter"/>
</dbReference>
<dbReference type="Pfam" id="PF13193">
    <property type="entry name" value="AMP-binding_C"/>
    <property type="match status" value="1"/>
</dbReference>
<keyword evidence="3" id="KW-0547">Nucleotide-binding</keyword>
<evidence type="ECO:0000259" key="6">
    <source>
        <dbReference type="Pfam" id="PF13193"/>
    </source>
</evidence>
<dbReference type="PANTHER" id="PTHR43605:SF10">
    <property type="entry name" value="ACYL-COA SYNTHETASE MEDIUM CHAIN FAMILY MEMBER 3"/>
    <property type="match status" value="1"/>
</dbReference>
<feature type="domain" description="AMP-dependent synthetase/ligase" evidence="5">
    <location>
        <begin position="38"/>
        <end position="387"/>
    </location>
</feature>
<evidence type="ECO:0000313" key="7">
    <source>
        <dbReference type="EMBL" id="NDY84162.1"/>
    </source>
</evidence>
<evidence type="ECO:0000259" key="5">
    <source>
        <dbReference type="Pfam" id="PF00501"/>
    </source>
</evidence>
<dbReference type="Pfam" id="PF00501">
    <property type="entry name" value="AMP-binding"/>
    <property type="match status" value="1"/>
</dbReference>
<dbReference type="GO" id="GO:0005524">
    <property type="term" value="F:ATP binding"/>
    <property type="evidence" value="ECO:0007669"/>
    <property type="project" value="UniProtKB-KW"/>
</dbReference>
<dbReference type="InterPro" id="IPR042099">
    <property type="entry name" value="ANL_N_sf"/>
</dbReference>
<keyword evidence="2" id="KW-0436">Ligase</keyword>
<gene>
    <name evidence="7" type="ORF">G3I67_13080</name>
</gene>
<accession>A0A6B2R1P3</accession>
<evidence type="ECO:0000256" key="4">
    <source>
        <dbReference type="ARBA" id="ARBA00022840"/>
    </source>
</evidence>
<dbReference type="SUPFAM" id="SSF56801">
    <property type="entry name" value="Acetyl-CoA synthetase-like"/>
    <property type="match status" value="1"/>
</dbReference>
<dbReference type="PANTHER" id="PTHR43605">
    <property type="entry name" value="ACYL-COENZYME A SYNTHETASE"/>
    <property type="match status" value="1"/>
</dbReference>
<proteinExistence type="inferred from homology"/>
<comment type="similarity">
    <text evidence="1">Belongs to the ATP-dependent AMP-binding enzyme family.</text>
</comment>
<dbReference type="EMBL" id="JAAGRN010000009">
    <property type="protein sequence ID" value="NDY84162.1"/>
    <property type="molecule type" value="Genomic_DNA"/>
</dbReference>
<comment type="caution">
    <text evidence="7">The sequence shown here is derived from an EMBL/GenBank/DDBJ whole genome shotgun (WGS) entry which is preliminary data.</text>
</comment>
<protein>
    <submittedName>
        <fullName evidence="7">AMP-binding protein</fullName>
    </submittedName>
</protein>
<dbReference type="Gene3D" id="3.30.300.30">
    <property type="match status" value="1"/>
</dbReference>
<keyword evidence="4" id="KW-0067">ATP-binding</keyword>
<reference evidence="7" key="1">
    <citation type="submission" date="2020-02" db="EMBL/GenBank/DDBJ databases">
        <authorList>
            <person name="Chen W.-M."/>
        </authorList>
    </citation>
    <scope>NUCLEOTIDE SEQUENCE</scope>
    <source>
        <strain evidence="7">NBD-18</strain>
    </source>
</reference>
<feature type="domain" description="AMP-binding enzyme C-terminal" evidence="6">
    <location>
        <begin position="455"/>
        <end position="535"/>
    </location>
</feature>